<dbReference type="Proteomes" id="UP000305730">
    <property type="component" value="Unassembled WGS sequence"/>
</dbReference>
<organism evidence="3 5">
    <name type="scientific">Pseudoalteromonas citrea</name>
    <dbReference type="NCBI Taxonomy" id="43655"/>
    <lineage>
        <taxon>Bacteria</taxon>
        <taxon>Pseudomonadati</taxon>
        <taxon>Pseudomonadota</taxon>
        <taxon>Gammaproteobacteria</taxon>
        <taxon>Alteromonadales</taxon>
        <taxon>Pseudoalteromonadaceae</taxon>
        <taxon>Pseudoalteromonas</taxon>
    </lineage>
</organism>
<evidence type="ECO:0000313" key="2">
    <source>
        <dbReference type="EMBL" id="TMP41997.1"/>
    </source>
</evidence>
<dbReference type="InterPro" id="IPR006680">
    <property type="entry name" value="Amidohydro-rel"/>
</dbReference>
<dbReference type="InterPro" id="IPR032466">
    <property type="entry name" value="Metal_Hydrolase"/>
</dbReference>
<comment type="caution">
    <text evidence="3">The sequence shown here is derived from an EMBL/GenBank/DDBJ whole genome shotgun (WGS) entry which is preliminary data.</text>
</comment>
<feature type="domain" description="Amidohydrolase-related" evidence="1">
    <location>
        <begin position="81"/>
        <end position="467"/>
    </location>
</feature>
<dbReference type="PANTHER" id="PTHR43135">
    <property type="entry name" value="ALPHA-D-RIBOSE 1-METHYLPHOSPHONATE 5-TRIPHOSPHATE DIPHOSPHATASE"/>
    <property type="match status" value="1"/>
</dbReference>
<dbReference type="InterPro" id="IPR011059">
    <property type="entry name" value="Metal-dep_hydrolase_composite"/>
</dbReference>
<dbReference type="SUPFAM" id="SSF51338">
    <property type="entry name" value="Composite domain of metallo-dependent hydrolases"/>
    <property type="match status" value="1"/>
</dbReference>
<accession>A0A5S3XQR0</accession>
<reference evidence="4 5" key="2">
    <citation type="submission" date="2019-06" db="EMBL/GenBank/DDBJ databases">
        <title>Co-occurence of chitin degradation, pigmentation and bioactivity in marine Pseudoalteromonas.</title>
        <authorList>
            <person name="Sonnenschein E.C."/>
            <person name="Bech P.K."/>
        </authorList>
    </citation>
    <scope>NUCLEOTIDE SEQUENCE [LARGE SCALE GENOMIC DNA]</scope>
    <source>
        <strain evidence="5">S2231</strain>
        <strain evidence="4">S2233</strain>
    </source>
</reference>
<evidence type="ECO:0000313" key="3">
    <source>
        <dbReference type="EMBL" id="TMP59980.1"/>
    </source>
</evidence>
<evidence type="ECO:0000259" key="1">
    <source>
        <dbReference type="Pfam" id="PF01979"/>
    </source>
</evidence>
<dbReference type="InterPro" id="IPR051781">
    <property type="entry name" value="Metallo-dep_Hydrolase"/>
</dbReference>
<dbReference type="EMBL" id="PNCL01000032">
    <property type="protein sequence ID" value="TMP59980.1"/>
    <property type="molecule type" value="Genomic_DNA"/>
</dbReference>
<dbReference type="PANTHER" id="PTHR43135:SF3">
    <property type="entry name" value="ALPHA-D-RIBOSE 1-METHYLPHOSPHONATE 5-TRIPHOSPHATE DIPHOSPHATASE"/>
    <property type="match status" value="1"/>
</dbReference>
<proteinExistence type="predicted"/>
<keyword evidence="4" id="KW-1185">Reference proteome</keyword>
<dbReference type="OrthoDB" id="6190564at2"/>
<dbReference type="RefSeq" id="WP_138597336.1">
    <property type="nucleotide sequence ID" value="NZ_PNCK01000045.1"/>
</dbReference>
<dbReference type="AlphaFoldDB" id="A0A5S3XQR0"/>
<dbReference type="Gene3D" id="2.30.40.10">
    <property type="entry name" value="Urease, subunit C, domain 1"/>
    <property type="match status" value="2"/>
</dbReference>
<dbReference type="SUPFAM" id="SSF51556">
    <property type="entry name" value="Metallo-dependent hydrolases"/>
    <property type="match status" value="1"/>
</dbReference>
<protein>
    <recommendedName>
        <fullName evidence="1">Amidohydrolase-related domain-containing protein</fullName>
    </recommendedName>
</protein>
<dbReference type="GO" id="GO:0016810">
    <property type="term" value="F:hydrolase activity, acting on carbon-nitrogen (but not peptide) bonds"/>
    <property type="evidence" value="ECO:0007669"/>
    <property type="project" value="InterPro"/>
</dbReference>
<dbReference type="Proteomes" id="UP000307706">
    <property type="component" value="Unassembled WGS sequence"/>
</dbReference>
<reference evidence="3 5" key="1">
    <citation type="submission" date="2017-12" db="EMBL/GenBank/DDBJ databases">
        <authorList>
            <person name="Paulsen S."/>
            <person name="Gram L.K."/>
        </authorList>
    </citation>
    <scope>NUCLEOTIDE SEQUENCE [LARGE SCALE GENOMIC DNA]</scope>
    <source>
        <strain evidence="3 5">S2231</strain>
        <strain evidence="2">S2233</strain>
    </source>
</reference>
<dbReference type="EMBL" id="PNCK01000045">
    <property type="protein sequence ID" value="TMP41997.1"/>
    <property type="molecule type" value="Genomic_DNA"/>
</dbReference>
<reference evidence="3" key="3">
    <citation type="submission" date="2019-09" db="EMBL/GenBank/DDBJ databases">
        <title>Co-occurence of chitin degradation, pigmentation and bioactivity in marine Pseudoalteromonas.</title>
        <authorList>
            <person name="Sonnenschein E.C."/>
            <person name="Bech P.K."/>
        </authorList>
    </citation>
    <scope>NUCLEOTIDE SEQUENCE</scope>
    <source>
        <strain evidence="3">S2231</strain>
        <strain evidence="2">S2233</strain>
    </source>
</reference>
<evidence type="ECO:0000313" key="4">
    <source>
        <dbReference type="Proteomes" id="UP000305730"/>
    </source>
</evidence>
<gene>
    <name evidence="3" type="ORF">CWB96_07985</name>
    <name evidence="2" type="ORF">CWB97_12870</name>
</gene>
<dbReference type="Pfam" id="PF01979">
    <property type="entry name" value="Amidohydro_1"/>
    <property type="match status" value="1"/>
</dbReference>
<dbReference type="Gene3D" id="3.20.20.140">
    <property type="entry name" value="Metal-dependent hydrolases"/>
    <property type="match status" value="2"/>
</dbReference>
<sequence>MRFLECITTAVFLCSSYSGYANQTSNYAIKSFSNANIVDVNKGAIIENSFLVLNGDTIEYVGQTLPKRYLHLDTLDAQGQYVMPGLIDTHAHISLGEVTLKETRGRLAINANSSDELSKWNAKELLRWGVTFIRNPGGSSIHNLRYKQELAAGNIIGPKALIAGEIINRGEFDGLTIDINKNMSLQTAIGQQKDAGIDIIKLYAGLSGQQVKEAIKIGHKFDMKVIGHLEEVSWTDAANWQIDGLVHAMPISSKLLPKEAKEQYEKHSRPGAFAHFEWYESADLNSKPMLELYQALRENKVHVDPTLIAFKNSFYGDSQHVIGHPNLKHVHPELLNNWKTFFTFNIGWKPEDFSRARKVWPKVLSFVNRLYKEGVPLTIGTDLGNPWVIPGFSVHQEMQLFADAGIPNSDILRMATINAAEQLNIAEHHGSIEQGKASNLLFLKNNPLENIANTKTITKVFLAGNLVNEQFDQ</sequence>
<name>A0A5S3XQR0_9GAMM</name>
<evidence type="ECO:0000313" key="5">
    <source>
        <dbReference type="Proteomes" id="UP000307706"/>
    </source>
</evidence>